<evidence type="ECO:0000313" key="3">
    <source>
        <dbReference type="EMBL" id="GAV47635.1"/>
    </source>
</evidence>
<evidence type="ECO:0000259" key="1">
    <source>
        <dbReference type="Pfam" id="PF19225"/>
    </source>
</evidence>
<dbReference type="GO" id="GO:0007130">
    <property type="term" value="P:synaptonemal complex assembly"/>
    <property type="evidence" value="ECO:0007669"/>
    <property type="project" value="InterPro"/>
</dbReference>
<gene>
    <name evidence="3" type="ORF">ZYGR_0H04810</name>
</gene>
<reference evidence="3 4" key="1">
    <citation type="submission" date="2016-08" db="EMBL/GenBank/DDBJ databases">
        <title>Draft genome sequence of allopolyploid Zygosaccharomyces rouxii.</title>
        <authorList>
            <person name="Watanabe J."/>
            <person name="Uehara K."/>
            <person name="Mogi Y."/>
            <person name="Tsukioka Y."/>
        </authorList>
    </citation>
    <scope>NUCLEOTIDE SEQUENCE [LARGE SCALE GENOMIC DNA]</scope>
    <source>
        <strain evidence="3 4">NBRC 110957</strain>
    </source>
</reference>
<dbReference type="GO" id="GO:0000217">
    <property type="term" value="F:DNA secondary structure binding"/>
    <property type="evidence" value="ECO:0007669"/>
    <property type="project" value="InterPro"/>
</dbReference>
<dbReference type="Pfam" id="PF19225">
    <property type="entry name" value="Spo16_N"/>
    <property type="match status" value="1"/>
</dbReference>
<name>A0A1Q2ZW58_ZYGRO</name>
<dbReference type="OrthoDB" id="10314661at2759"/>
<comment type="caution">
    <text evidence="3">The sequence shown here is derived from an EMBL/GenBank/DDBJ whole genome shotgun (WGS) entry which is preliminary data.</text>
</comment>
<dbReference type="InterPro" id="IPR048323">
    <property type="entry name" value="Spo16_C"/>
</dbReference>
<dbReference type="EMBL" id="BDGX01000008">
    <property type="protein sequence ID" value="GAV47635.1"/>
    <property type="molecule type" value="Genomic_DNA"/>
</dbReference>
<dbReference type="AlphaFoldDB" id="A0A1Q2ZW58"/>
<evidence type="ECO:0000313" key="4">
    <source>
        <dbReference type="Proteomes" id="UP000187013"/>
    </source>
</evidence>
<dbReference type="Proteomes" id="UP000187013">
    <property type="component" value="Unassembled WGS sequence"/>
</dbReference>
<dbReference type="GO" id="GO:0010520">
    <property type="term" value="P:regulation of reciprocal meiotic recombination"/>
    <property type="evidence" value="ECO:0007669"/>
    <property type="project" value="InterPro"/>
</dbReference>
<feature type="domain" description="Spo16 protein C-terminal" evidence="2">
    <location>
        <begin position="131"/>
        <end position="169"/>
    </location>
</feature>
<accession>A0A1Q2ZW58</accession>
<organism evidence="3 4">
    <name type="scientific">Zygosaccharomyces rouxii</name>
    <dbReference type="NCBI Taxonomy" id="4956"/>
    <lineage>
        <taxon>Eukaryota</taxon>
        <taxon>Fungi</taxon>
        <taxon>Dikarya</taxon>
        <taxon>Ascomycota</taxon>
        <taxon>Saccharomycotina</taxon>
        <taxon>Saccharomycetes</taxon>
        <taxon>Saccharomycetales</taxon>
        <taxon>Saccharomycetaceae</taxon>
        <taxon>Zygosaccharomyces</taxon>
    </lineage>
</organism>
<feature type="domain" description="Spo16 protein N-terminal" evidence="1">
    <location>
        <begin position="30"/>
        <end position="116"/>
    </location>
</feature>
<sequence>MEIVSERTIEQDSGQPLIVVIEIRFEYNKNDIVLELVHLLEFLSEFYTSSDNVMIDLQVASTESFHSWSWEKALYIARRSTNFPVPVFLTQTTGVKVNYLKSNRSLKNFRETVRNASISLDDSDNYNDGCDYETTLKVTLLHFVQLNGVDEIFLEQMLQNYHCLEEVLTTTEE</sequence>
<dbReference type="Pfam" id="PF21698">
    <property type="entry name" value="Spo16_C"/>
    <property type="match status" value="1"/>
</dbReference>
<protein>
    <submittedName>
        <fullName evidence="3">Uncharacterized protein</fullName>
    </submittedName>
</protein>
<evidence type="ECO:0000259" key="2">
    <source>
        <dbReference type="Pfam" id="PF21698"/>
    </source>
</evidence>
<dbReference type="InterPro" id="IPR043637">
    <property type="entry name" value="Spo16_N"/>
</dbReference>
<proteinExistence type="predicted"/>